<gene>
    <name evidence="2" type="ORF">N7G274_000657</name>
</gene>
<reference evidence="2 3" key="1">
    <citation type="submission" date="2024-09" db="EMBL/GenBank/DDBJ databases">
        <title>Rethinking Asexuality: The Enigmatic Case of Functional Sexual Genes in Lepraria (Stereocaulaceae).</title>
        <authorList>
            <person name="Doellman M."/>
            <person name="Sun Y."/>
            <person name="Barcenas-Pena A."/>
            <person name="Lumbsch H.T."/>
            <person name="Grewe F."/>
        </authorList>
    </citation>
    <scope>NUCLEOTIDE SEQUENCE [LARGE SCALE GENOMIC DNA]</scope>
    <source>
        <strain evidence="2 3">Mercado 3170</strain>
    </source>
</reference>
<keyword evidence="1" id="KW-0175">Coiled coil</keyword>
<dbReference type="Proteomes" id="UP001590950">
    <property type="component" value="Unassembled WGS sequence"/>
</dbReference>
<protein>
    <submittedName>
        <fullName evidence="2">Uncharacterized protein</fullName>
    </submittedName>
</protein>
<comment type="caution">
    <text evidence="2">The sequence shown here is derived from an EMBL/GenBank/DDBJ whole genome shotgun (WGS) entry which is preliminary data.</text>
</comment>
<evidence type="ECO:0000313" key="2">
    <source>
        <dbReference type="EMBL" id="KAL2047615.1"/>
    </source>
</evidence>
<evidence type="ECO:0000313" key="3">
    <source>
        <dbReference type="Proteomes" id="UP001590950"/>
    </source>
</evidence>
<dbReference type="EMBL" id="JBEFKJ010000002">
    <property type="protein sequence ID" value="KAL2047615.1"/>
    <property type="molecule type" value="Genomic_DNA"/>
</dbReference>
<name>A0ABR4APH3_9LECA</name>
<feature type="coiled-coil region" evidence="1">
    <location>
        <begin position="125"/>
        <end position="187"/>
    </location>
</feature>
<keyword evidence="3" id="KW-1185">Reference proteome</keyword>
<accession>A0ABR4APH3</accession>
<evidence type="ECO:0000256" key="1">
    <source>
        <dbReference type="SAM" id="Coils"/>
    </source>
</evidence>
<sequence length="220" mass="24564">MATPRSSNLNRAAYRTKCRQRLSEHILTKLGISIEPAEVRLIPSATDPYTWQILPEKEHLFKKHLSKHSIGAYRELCRGVGISFEAVLAPESSNATEQKLLKGKGGARVGRQNISSPEISFTTVIEQLKRDKFKMAAELSKLHDQAAKATDLKHLAEEEAAQSKLVIQAAEADKQILQQEVQNLTGMVEYFRNTTAKSVNEVLNRLKLDLNLNLNLYTGG</sequence>
<proteinExistence type="predicted"/>
<organism evidence="2 3">
    <name type="scientific">Stereocaulon virgatum</name>
    <dbReference type="NCBI Taxonomy" id="373712"/>
    <lineage>
        <taxon>Eukaryota</taxon>
        <taxon>Fungi</taxon>
        <taxon>Dikarya</taxon>
        <taxon>Ascomycota</taxon>
        <taxon>Pezizomycotina</taxon>
        <taxon>Lecanoromycetes</taxon>
        <taxon>OSLEUM clade</taxon>
        <taxon>Lecanoromycetidae</taxon>
        <taxon>Lecanorales</taxon>
        <taxon>Lecanorineae</taxon>
        <taxon>Stereocaulaceae</taxon>
        <taxon>Stereocaulon</taxon>
    </lineage>
</organism>